<dbReference type="Gene3D" id="2.20.25.690">
    <property type="match status" value="2"/>
</dbReference>
<comment type="caution">
    <text evidence="1">The sequence shown here is derived from an EMBL/GenBank/DDBJ whole genome shotgun (WGS) entry which is preliminary data.</text>
</comment>
<sequence>VVKPVIKEDGNKTLHTIQGLTGRTLIIDPSWNNPSGEFRVGIKRLYELFPKNLAKRLQQEHKENFVNEHHRLQAEAQQNLTTWEESHSASSNLSECDLATKADLEARLEVLKDMLKSYDDPGILLDVVVFFDGSDWRVIIDVDE</sequence>
<evidence type="ECO:0000313" key="1">
    <source>
        <dbReference type="EMBL" id="CAG8794124.1"/>
    </source>
</evidence>
<evidence type="ECO:0000313" key="2">
    <source>
        <dbReference type="Proteomes" id="UP000789396"/>
    </source>
</evidence>
<accession>A0A9N9P6E6</accession>
<proteinExistence type="predicted"/>
<reference evidence="1" key="1">
    <citation type="submission" date="2021-06" db="EMBL/GenBank/DDBJ databases">
        <authorList>
            <person name="Kallberg Y."/>
            <person name="Tangrot J."/>
            <person name="Rosling A."/>
        </authorList>
    </citation>
    <scope>NUCLEOTIDE SEQUENCE</scope>
    <source>
        <strain evidence="1">IN212</strain>
    </source>
</reference>
<gene>
    <name evidence="1" type="ORF">RFULGI_LOCUS17039</name>
</gene>
<dbReference type="AlphaFoldDB" id="A0A9N9P6E6"/>
<name>A0A9N9P6E6_9GLOM</name>
<dbReference type="EMBL" id="CAJVPZ010064284">
    <property type="protein sequence ID" value="CAG8794124.1"/>
    <property type="molecule type" value="Genomic_DNA"/>
</dbReference>
<protein>
    <submittedName>
        <fullName evidence="1">14070_t:CDS:1</fullName>
    </submittedName>
</protein>
<dbReference type="OrthoDB" id="10256524at2759"/>
<organism evidence="1 2">
    <name type="scientific">Racocetra fulgida</name>
    <dbReference type="NCBI Taxonomy" id="60492"/>
    <lineage>
        <taxon>Eukaryota</taxon>
        <taxon>Fungi</taxon>
        <taxon>Fungi incertae sedis</taxon>
        <taxon>Mucoromycota</taxon>
        <taxon>Glomeromycotina</taxon>
        <taxon>Glomeromycetes</taxon>
        <taxon>Diversisporales</taxon>
        <taxon>Gigasporaceae</taxon>
        <taxon>Racocetra</taxon>
    </lineage>
</organism>
<keyword evidence="2" id="KW-1185">Reference proteome</keyword>
<feature type="non-terminal residue" evidence="1">
    <location>
        <position position="144"/>
    </location>
</feature>
<dbReference type="Proteomes" id="UP000789396">
    <property type="component" value="Unassembled WGS sequence"/>
</dbReference>
<feature type="non-terminal residue" evidence="1">
    <location>
        <position position="1"/>
    </location>
</feature>